<dbReference type="EMBL" id="JAAWWB010000001">
    <property type="protein sequence ID" value="KAG6793363.1"/>
    <property type="molecule type" value="Genomic_DNA"/>
</dbReference>
<comment type="caution">
    <text evidence="4">The sequence shown here is derived from an EMBL/GenBank/DDBJ whole genome shotgun (WGS) entry which is preliminary data.</text>
</comment>
<dbReference type="AlphaFoldDB" id="A0A8X8DK30"/>
<organism evidence="4 5">
    <name type="scientific">Populus tomentosa</name>
    <name type="common">Chinese white poplar</name>
    <dbReference type="NCBI Taxonomy" id="118781"/>
    <lineage>
        <taxon>Eukaryota</taxon>
        <taxon>Viridiplantae</taxon>
        <taxon>Streptophyta</taxon>
        <taxon>Embryophyta</taxon>
        <taxon>Tracheophyta</taxon>
        <taxon>Spermatophyta</taxon>
        <taxon>Magnoliopsida</taxon>
        <taxon>eudicotyledons</taxon>
        <taxon>Gunneridae</taxon>
        <taxon>Pentapetalae</taxon>
        <taxon>rosids</taxon>
        <taxon>fabids</taxon>
        <taxon>Malpighiales</taxon>
        <taxon>Salicaceae</taxon>
        <taxon>Saliceae</taxon>
        <taxon>Populus</taxon>
    </lineage>
</organism>
<dbReference type="OrthoDB" id="26525at2759"/>
<dbReference type="SMART" id="SM00054">
    <property type="entry name" value="EFh"/>
    <property type="match status" value="4"/>
</dbReference>
<protein>
    <recommendedName>
        <fullName evidence="3">EF-hand domain-containing protein</fullName>
    </recommendedName>
</protein>
<reference evidence="4" key="1">
    <citation type="journal article" date="2020" name="bioRxiv">
        <title>Hybrid origin of Populus tomentosa Carr. identified through genome sequencing and phylogenomic analysis.</title>
        <authorList>
            <person name="An X."/>
            <person name="Gao K."/>
            <person name="Chen Z."/>
            <person name="Li J."/>
            <person name="Yang X."/>
            <person name="Yang X."/>
            <person name="Zhou J."/>
            <person name="Guo T."/>
            <person name="Zhao T."/>
            <person name="Huang S."/>
            <person name="Miao D."/>
            <person name="Khan W.U."/>
            <person name="Rao P."/>
            <person name="Ye M."/>
            <person name="Lei B."/>
            <person name="Liao W."/>
            <person name="Wang J."/>
            <person name="Ji L."/>
            <person name="Li Y."/>
            <person name="Guo B."/>
            <person name="Mustafa N.S."/>
            <person name="Li S."/>
            <person name="Yun Q."/>
            <person name="Keller S.R."/>
            <person name="Mao J."/>
            <person name="Zhang R."/>
            <person name="Strauss S.H."/>
        </authorList>
    </citation>
    <scope>NUCLEOTIDE SEQUENCE</scope>
    <source>
        <strain evidence="4">GM15</strain>
        <tissue evidence="4">Leaf</tissue>
    </source>
</reference>
<sequence>MMNKWEQFERVFNHFDENGDGKISPSELQQCVRKMGGELSVTDAEAAVKFSDLDGDGSLGFEDFVKLVEGGEEEEKVKDLKEAFKMYEMEESGCITPKSLKRMLSRLGESKTIDECRIMISWFDLNGDGVLNFDEFKIEFVDVSLLSPLLVNKLYRLHTANIESARASRLHGSPCNFSKLEPRVYGPGWVGGSILCDKVGRVDCIRIGPDWMSGDGTIVRVVKGRLSEPVPVFEVLTAKALESVVPDVISGEVSCNDWANVNEARFESLLRPLFLTSKVSIVVVQSRLYGPSSEKSCGFGVLESPDMKDLLVFTETSSFAMILA</sequence>
<feature type="domain" description="EF-hand" evidence="3">
    <location>
        <begin position="39"/>
        <end position="74"/>
    </location>
</feature>
<gene>
    <name evidence="4" type="ORF">POTOM_002571</name>
</gene>
<dbReference type="PANTHER" id="PTHR10891">
    <property type="entry name" value="EF-HAND CALCIUM-BINDING DOMAIN CONTAINING PROTEIN"/>
    <property type="match status" value="1"/>
</dbReference>
<dbReference type="CDD" id="cd00051">
    <property type="entry name" value="EFh"/>
    <property type="match status" value="2"/>
</dbReference>
<dbReference type="GO" id="GO:0005509">
    <property type="term" value="F:calcium ion binding"/>
    <property type="evidence" value="ECO:0007669"/>
    <property type="project" value="InterPro"/>
</dbReference>
<evidence type="ECO:0000256" key="2">
    <source>
        <dbReference type="ARBA" id="ARBA00022737"/>
    </source>
</evidence>
<keyword evidence="5" id="KW-1185">Reference proteome</keyword>
<dbReference type="PROSITE" id="PS50222">
    <property type="entry name" value="EF_HAND_2"/>
    <property type="match status" value="4"/>
</dbReference>
<dbReference type="InterPro" id="IPR018247">
    <property type="entry name" value="EF_Hand_1_Ca_BS"/>
</dbReference>
<dbReference type="InterPro" id="IPR039647">
    <property type="entry name" value="EF_hand_pair_protein_CML-like"/>
</dbReference>
<keyword evidence="1" id="KW-0479">Metal-binding</keyword>
<dbReference type="FunFam" id="1.10.238.10:FF:000341">
    <property type="entry name" value="Putative calcium-binding protein CML19"/>
    <property type="match status" value="1"/>
</dbReference>
<evidence type="ECO:0000313" key="5">
    <source>
        <dbReference type="Proteomes" id="UP000886885"/>
    </source>
</evidence>
<dbReference type="Pfam" id="PF13499">
    <property type="entry name" value="EF-hand_7"/>
    <property type="match status" value="2"/>
</dbReference>
<keyword evidence="2" id="KW-0677">Repeat</keyword>
<evidence type="ECO:0000256" key="1">
    <source>
        <dbReference type="ARBA" id="ARBA00022723"/>
    </source>
</evidence>
<feature type="domain" description="EF-hand" evidence="3">
    <location>
        <begin position="3"/>
        <end position="38"/>
    </location>
</feature>
<feature type="domain" description="EF-hand" evidence="3">
    <location>
        <begin position="75"/>
        <end position="110"/>
    </location>
</feature>
<name>A0A8X8DK30_POPTO</name>
<evidence type="ECO:0000313" key="4">
    <source>
        <dbReference type="EMBL" id="KAG6793363.1"/>
    </source>
</evidence>
<dbReference type="PROSITE" id="PS00018">
    <property type="entry name" value="EF_HAND_1"/>
    <property type="match status" value="3"/>
</dbReference>
<dbReference type="Proteomes" id="UP000886885">
    <property type="component" value="Chromosome 1A"/>
</dbReference>
<evidence type="ECO:0000259" key="3">
    <source>
        <dbReference type="PROSITE" id="PS50222"/>
    </source>
</evidence>
<proteinExistence type="predicted"/>
<dbReference type="InterPro" id="IPR002048">
    <property type="entry name" value="EF_hand_dom"/>
</dbReference>
<feature type="domain" description="EF-hand" evidence="3">
    <location>
        <begin position="111"/>
        <end position="146"/>
    </location>
</feature>
<accession>A0A8X8DK30</accession>